<evidence type="ECO:0000313" key="3">
    <source>
        <dbReference type="Proteomes" id="UP001152173"/>
    </source>
</evidence>
<name>A0A9X3LEE0_9BACL</name>
<dbReference type="RefSeq" id="WP_269925568.1">
    <property type="nucleotide sequence ID" value="NZ_JAMKBJ010000003.1"/>
</dbReference>
<reference evidence="2" key="1">
    <citation type="submission" date="2022-05" db="EMBL/GenBank/DDBJ databases">
        <authorList>
            <person name="Colautti A."/>
            <person name="Iacumin L."/>
        </authorList>
    </citation>
    <scope>NUCLEOTIDE SEQUENCE</scope>
    <source>
        <strain evidence="2">SK 55</strain>
    </source>
</reference>
<dbReference type="Proteomes" id="UP001152173">
    <property type="component" value="Unassembled WGS sequence"/>
</dbReference>
<comment type="caution">
    <text evidence="2">The sequence shown here is derived from an EMBL/GenBank/DDBJ whole genome shotgun (WGS) entry which is preliminary data.</text>
</comment>
<organism evidence="2 3">
    <name type="scientific">Paenisporosarcina quisquiliarum</name>
    <dbReference type="NCBI Taxonomy" id="365346"/>
    <lineage>
        <taxon>Bacteria</taxon>
        <taxon>Bacillati</taxon>
        <taxon>Bacillota</taxon>
        <taxon>Bacilli</taxon>
        <taxon>Bacillales</taxon>
        <taxon>Caryophanaceae</taxon>
        <taxon>Paenisporosarcina</taxon>
    </lineage>
</organism>
<keyword evidence="1" id="KW-1133">Transmembrane helix</keyword>
<gene>
    <name evidence="2" type="ORF">M9R32_04640</name>
</gene>
<keyword evidence="3" id="KW-1185">Reference proteome</keyword>
<feature type="transmembrane region" description="Helical" evidence="1">
    <location>
        <begin position="404"/>
        <end position="425"/>
    </location>
</feature>
<keyword evidence="1" id="KW-0472">Membrane</keyword>
<feature type="transmembrane region" description="Helical" evidence="1">
    <location>
        <begin position="445"/>
        <end position="471"/>
    </location>
</feature>
<keyword evidence="1" id="KW-0812">Transmembrane</keyword>
<proteinExistence type="predicted"/>
<dbReference type="EMBL" id="JAMKBJ010000003">
    <property type="protein sequence ID" value="MCZ8536467.1"/>
    <property type="molecule type" value="Genomic_DNA"/>
</dbReference>
<evidence type="ECO:0008006" key="4">
    <source>
        <dbReference type="Google" id="ProtNLM"/>
    </source>
</evidence>
<evidence type="ECO:0000256" key="1">
    <source>
        <dbReference type="SAM" id="Phobius"/>
    </source>
</evidence>
<sequence length="483" mass="57258">MDSTAKIHPLTLDQAYMSFLFPFSFHEKERENLADHLRKNHFTFFSLDQKDLQRGFYGEDIEVKHEELDQYFLPFLERKLFPQRTDQQGFLRFSKRVNESFTLEVHETSFSFLVNSIDVMICPFGIGIITIRTEMDEEQEKLSEVLDFMNHFRVLEPKLDEEKGATIRKDDREFNTTNEFVFGYLCPSLKAYIVHDDKRAGYFGSLPFFEDERMLSSGFFIADGEHPISGDQLYRMGQLDGKNPEGRPFMSSTNAEYIERYVQNHVHDRWAPDSYTVTSDHTQITVSIKSREQLARPLSQFMGTHHYNLLLHYFYKIMLLRMSFEYSEIQWEQDEDYVEELIELISKFSSRYYFGEVSSRTEGKELTKTYRDTFHLNSLYEEVKQTLHELYRAQENQSNKRHNMLLFMLTVFTVVSGIYGMNLVIEDWKGKTDWSKVPSYSFFEWISLITALTGISLSVILLLTTGGKGLWKKFRKWKRDQYR</sequence>
<dbReference type="AlphaFoldDB" id="A0A9X3LEE0"/>
<evidence type="ECO:0000313" key="2">
    <source>
        <dbReference type="EMBL" id="MCZ8536467.1"/>
    </source>
</evidence>
<protein>
    <recommendedName>
        <fullName evidence="4">CorA-like Mg2+ transporter protein</fullName>
    </recommendedName>
</protein>
<accession>A0A9X3LEE0</accession>